<accession>A0ABQ5KBC6</accession>
<dbReference type="EMBL" id="BQXS01000183">
    <property type="protein sequence ID" value="GKT28201.1"/>
    <property type="molecule type" value="Genomic_DNA"/>
</dbReference>
<gene>
    <name evidence="2" type="ORF">ADUPG1_000499</name>
</gene>
<evidence type="ECO:0000313" key="3">
    <source>
        <dbReference type="Proteomes" id="UP001057375"/>
    </source>
</evidence>
<comment type="caution">
    <text evidence="2">The sequence shown here is derived from an EMBL/GenBank/DDBJ whole genome shotgun (WGS) entry which is preliminary data.</text>
</comment>
<evidence type="ECO:0000313" key="2">
    <source>
        <dbReference type="EMBL" id="GKT28201.1"/>
    </source>
</evidence>
<dbReference type="Proteomes" id="UP001057375">
    <property type="component" value="Unassembled WGS sequence"/>
</dbReference>
<name>A0ABQ5KBC6_9EUKA</name>
<proteinExistence type="predicted"/>
<organism evidence="2 3">
    <name type="scientific">Aduncisulcus paluster</name>
    <dbReference type="NCBI Taxonomy" id="2918883"/>
    <lineage>
        <taxon>Eukaryota</taxon>
        <taxon>Metamonada</taxon>
        <taxon>Carpediemonas-like organisms</taxon>
        <taxon>Aduncisulcus</taxon>
    </lineage>
</organism>
<keyword evidence="3" id="KW-1185">Reference proteome</keyword>
<feature type="non-terminal residue" evidence="2">
    <location>
        <position position="438"/>
    </location>
</feature>
<keyword evidence="1" id="KW-0732">Signal</keyword>
<feature type="signal peptide" evidence="1">
    <location>
        <begin position="1"/>
        <end position="25"/>
    </location>
</feature>
<feature type="chain" id="PRO_5046379093" evidence="1">
    <location>
        <begin position="26"/>
        <end position="438"/>
    </location>
</feature>
<evidence type="ECO:0000256" key="1">
    <source>
        <dbReference type="SAM" id="SignalP"/>
    </source>
</evidence>
<protein>
    <submittedName>
        <fullName evidence="2">Uncharacterized protein</fullName>
    </submittedName>
</protein>
<sequence>MTDMTVRVSTLELTLAWLFWVGTQRLEDDQVYQSLLLPWLKVVDPTAHFHEIGIVEKTRDRAIESWTYSNCQKRYYFGGKKKGKVSPLFWDQHFISFFPIASFSFEKPISSRDHVHNAHPQTRWRPKLYDTPSVSSSLPKLSASPVSPHIFQITRFCELVTHIISIWMCDVPYLYPSLFSIVTKEKKRFKDCEKSTKKSEKELVDTAKHSPAPSLSHMHNLQFICQSILAPASVPSLPLPVSHKLDKMSAQRRKREEIESEHGYEADVLLTGGGLGLACLASKDMQKRGDVSTSKEFPDLSCSTRVLSKRVTFSDIPHESRVSESYVSSYSRSSAAFTGLPRDILPDTPFSLDAPSDTLHAVALYRVSSLPKIHSSSPLLSLPYMELLHSMPRRFSVIPPVIFILLPKLISFIQTHLCVQHFMDRLGAVYLLLNLWSS</sequence>
<reference evidence="2" key="1">
    <citation type="submission" date="2022-03" db="EMBL/GenBank/DDBJ databases">
        <title>Draft genome sequence of Aduncisulcus paluster, a free-living microaerophilic Fornicata.</title>
        <authorList>
            <person name="Yuyama I."/>
            <person name="Kume K."/>
            <person name="Tamura T."/>
            <person name="Inagaki Y."/>
            <person name="Hashimoto T."/>
        </authorList>
    </citation>
    <scope>NUCLEOTIDE SEQUENCE</scope>
    <source>
        <strain evidence="2">NY0171</strain>
    </source>
</reference>